<feature type="transmembrane region" description="Helical" evidence="1">
    <location>
        <begin position="64"/>
        <end position="83"/>
    </location>
</feature>
<feature type="transmembrane region" description="Helical" evidence="1">
    <location>
        <begin position="306"/>
        <end position="324"/>
    </location>
</feature>
<sequence length="557" mass="64588">MKTISTNTIYCSLFFIVVAIYCLFTARYGFETWDTGYIPSFSWRIANGQDVYKDFVYKAPPSTLYFQAIFIKILPIAGQFYYIKIVNYLLFALQVFLAVKSFTNFYPLPFKFNKWALMTVGFVISLLNFTAYPWPTTDGLLFAVIALYILSLSRNGKSSIVQLLAIAFFCFLSALTKQSFYLIPFGFFLVIACMQGIKKGVQFLAFLLVFISLFFLWINYTSSINNFLEQTTGQTHFKDLLYSGFLDYVWTYPKVSFLLPLIILLAYLLLYFPKKKAITFPEYLKNLSIVLLVVSIALCVFREFLIASRIAMLSATFAVISKIIKDRNNFKYYIPILLTLLIAWSCSISMGYNYPIFFSTGIILSLSILFSEDLDKVYNPKLFILGGSIILLLAYSSNFRPYREKQISELNYPLDTISPKLKYLKTNKDNRNKLLDLKSLVEKYGNRYIVAPSFPMAHYVFNTQSVLPADWLTNNEVNRDPSRFLRIAAKKENFIFLEKSFLDGGEEFMFDKKEDFSVIAVYIYKNFKKIDETKHFIIYNTIEKNEEFPVIARKSVH</sequence>
<proteinExistence type="predicted"/>
<evidence type="ECO:0000313" key="2">
    <source>
        <dbReference type="EMBL" id="RKS17514.1"/>
    </source>
</evidence>
<dbReference type="Proteomes" id="UP000277579">
    <property type="component" value="Unassembled WGS sequence"/>
</dbReference>
<dbReference type="RefSeq" id="WP_121377670.1">
    <property type="nucleotide sequence ID" value="NZ_RBLC01000008.1"/>
</dbReference>
<protein>
    <recommendedName>
        <fullName evidence="4">4-amino-4-deoxy-L-arabinose transferase-like glycosyltransferase</fullName>
    </recommendedName>
</protein>
<accession>A0A495LVA6</accession>
<keyword evidence="1" id="KW-0812">Transmembrane</keyword>
<feature type="transmembrane region" description="Helical" evidence="1">
    <location>
        <begin position="250"/>
        <end position="271"/>
    </location>
</feature>
<feature type="transmembrane region" description="Helical" evidence="1">
    <location>
        <begin position="283"/>
        <end position="300"/>
    </location>
</feature>
<keyword evidence="1" id="KW-1133">Transmembrane helix</keyword>
<evidence type="ECO:0000256" key="1">
    <source>
        <dbReference type="SAM" id="Phobius"/>
    </source>
</evidence>
<keyword evidence="3" id="KW-1185">Reference proteome</keyword>
<keyword evidence="1" id="KW-0472">Membrane</keyword>
<feature type="transmembrane region" description="Helical" evidence="1">
    <location>
        <begin position="88"/>
        <end position="106"/>
    </location>
</feature>
<gene>
    <name evidence="2" type="ORF">CLV94_3401</name>
</gene>
<comment type="caution">
    <text evidence="2">The sequence shown here is derived from an EMBL/GenBank/DDBJ whole genome shotgun (WGS) entry which is preliminary data.</text>
</comment>
<evidence type="ECO:0000313" key="3">
    <source>
        <dbReference type="Proteomes" id="UP000277579"/>
    </source>
</evidence>
<dbReference type="EMBL" id="RBLC01000008">
    <property type="protein sequence ID" value="RKS17514.1"/>
    <property type="molecule type" value="Genomic_DNA"/>
</dbReference>
<name>A0A495LVA6_9FLAO</name>
<feature type="transmembrane region" description="Helical" evidence="1">
    <location>
        <begin position="336"/>
        <end position="357"/>
    </location>
</feature>
<feature type="transmembrane region" description="Helical" evidence="1">
    <location>
        <begin position="377"/>
        <end position="395"/>
    </location>
</feature>
<feature type="transmembrane region" description="Helical" evidence="1">
    <location>
        <begin position="203"/>
        <end position="220"/>
    </location>
</feature>
<evidence type="ECO:0008006" key="4">
    <source>
        <dbReference type="Google" id="ProtNLM"/>
    </source>
</evidence>
<feature type="transmembrane region" description="Helical" evidence="1">
    <location>
        <begin position="162"/>
        <end position="191"/>
    </location>
</feature>
<reference evidence="2 3" key="1">
    <citation type="submission" date="2018-10" db="EMBL/GenBank/DDBJ databases">
        <title>Genomic Encyclopedia of Archaeal and Bacterial Type Strains, Phase II (KMG-II): from individual species to whole genera.</title>
        <authorList>
            <person name="Goeker M."/>
        </authorList>
    </citation>
    <scope>NUCLEOTIDE SEQUENCE [LARGE SCALE GENOMIC DNA]</scope>
    <source>
        <strain evidence="2 3">DSM 29537</strain>
    </source>
</reference>
<feature type="transmembrane region" description="Helical" evidence="1">
    <location>
        <begin position="139"/>
        <end position="156"/>
    </location>
</feature>
<dbReference type="AlphaFoldDB" id="A0A495LVA6"/>
<dbReference type="OrthoDB" id="4480251at2"/>
<organism evidence="2 3">
    <name type="scientific">Flavobacterium endophyticum</name>
    <dbReference type="NCBI Taxonomy" id="1540163"/>
    <lineage>
        <taxon>Bacteria</taxon>
        <taxon>Pseudomonadati</taxon>
        <taxon>Bacteroidota</taxon>
        <taxon>Flavobacteriia</taxon>
        <taxon>Flavobacteriales</taxon>
        <taxon>Flavobacteriaceae</taxon>
        <taxon>Flavobacterium</taxon>
    </lineage>
</organism>
<feature type="transmembrane region" description="Helical" evidence="1">
    <location>
        <begin position="7"/>
        <end position="30"/>
    </location>
</feature>